<evidence type="ECO:0000313" key="4">
    <source>
        <dbReference type="Proteomes" id="UP000036270"/>
    </source>
</evidence>
<dbReference type="Pfam" id="PF13472">
    <property type="entry name" value="Lipase_GDSL_2"/>
    <property type="match status" value="1"/>
</dbReference>
<dbReference type="PROSITE" id="PS51257">
    <property type="entry name" value="PROKAR_LIPOPROTEIN"/>
    <property type="match status" value="1"/>
</dbReference>
<dbReference type="PANTHER" id="PTHR30383">
    <property type="entry name" value="THIOESTERASE 1/PROTEASE 1/LYSOPHOSPHOLIPASE L1"/>
    <property type="match status" value="1"/>
</dbReference>
<dbReference type="EMBL" id="JWIZ01000022">
    <property type="protein sequence ID" value="KMK51840.1"/>
    <property type="molecule type" value="Genomic_DNA"/>
</dbReference>
<dbReference type="STRING" id="67855.RO21_03790"/>
<name>A0A0J5P7U9_9PAST</name>
<reference evidence="3 4" key="1">
    <citation type="submission" date="2014-12" db="EMBL/GenBank/DDBJ databases">
        <title>Reclassification of Actinobacillus muris as Muribacter muris.</title>
        <authorList>
            <person name="Christensen H."/>
            <person name="Nicklas W."/>
            <person name="Bisgaard M."/>
        </authorList>
    </citation>
    <scope>NUCLEOTIDE SEQUENCE [LARGE SCALE GENOMIC DNA]</scope>
    <source>
        <strain evidence="3 4">Ackerman80-443D</strain>
    </source>
</reference>
<evidence type="ECO:0000256" key="1">
    <source>
        <dbReference type="SAM" id="SignalP"/>
    </source>
</evidence>
<proteinExistence type="predicted"/>
<dbReference type="InterPro" id="IPR013830">
    <property type="entry name" value="SGNH_hydro"/>
</dbReference>
<feature type="signal peptide" evidence="1">
    <location>
        <begin position="1"/>
        <end position="17"/>
    </location>
</feature>
<evidence type="ECO:0000313" key="3">
    <source>
        <dbReference type="EMBL" id="KMK51840.1"/>
    </source>
</evidence>
<comment type="caution">
    <text evidence="3">The sequence shown here is derived from an EMBL/GenBank/DDBJ whole genome shotgun (WGS) entry which is preliminary data.</text>
</comment>
<evidence type="ECO:0000259" key="2">
    <source>
        <dbReference type="Pfam" id="PF13472"/>
    </source>
</evidence>
<keyword evidence="4" id="KW-1185">Reference proteome</keyword>
<dbReference type="GO" id="GO:0004622">
    <property type="term" value="F:phosphatidylcholine lysophospholipase activity"/>
    <property type="evidence" value="ECO:0007669"/>
    <property type="project" value="TreeGrafter"/>
</dbReference>
<feature type="chain" id="PRO_5005262939" evidence="1">
    <location>
        <begin position="18"/>
        <end position="228"/>
    </location>
</feature>
<dbReference type="InterPro" id="IPR036514">
    <property type="entry name" value="SGNH_hydro_sf"/>
</dbReference>
<organism evidence="3 4">
    <name type="scientific">Muribacter muris</name>
    <dbReference type="NCBI Taxonomy" id="67855"/>
    <lineage>
        <taxon>Bacteria</taxon>
        <taxon>Pseudomonadati</taxon>
        <taxon>Pseudomonadota</taxon>
        <taxon>Gammaproteobacteria</taxon>
        <taxon>Pasteurellales</taxon>
        <taxon>Pasteurellaceae</taxon>
        <taxon>Muribacter</taxon>
    </lineage>
</organism>
<dbReference type="SUPFAM" id="SSF52266">
    <property type="entry name" value="SGNH hydrolase"/>
    <property type="match status" value="1"/>
</dbReference>
<dbReference type="InterPro" id="IPR051532">
    <property type="entry name" value="Ester_Hydrolysis_Enzymes"/>
</dbReference>
<dbReference type="PANTHER" id="PTHR30383:SF5">
    <property type="entry name" value="SGNH HYDROLASE-TYPE ESTERASE DOMAIN-CONTAINING PROTEIN"/>
    <property type="match status" value="1"/>
</dbReference>
<sequence length="228" mass="25871">MKKLLSLSLLLALSACNSPNTPSPLNTDSPAKHSNYYYQRESLFQQLPTSNKDIIFLGDSISDGNEWFELYQNPYYKNRGISGDTTQGILDRLETITRGKPQKIFLLIGINDLGRGGKIEDVLKNLEAISLKIKQDSPKTSLYIQSLLPVSNELKLFPGHTALWEQIPTFNKQIQSIAEKMGNTYIDIYTPFVDINTKKLNLQYSNDGLHLLGAGYLRWQEIIKPYLK</sequence>
<dbReference type="AlphaFoldDB" id="A0A0J5P7U9"/>
<feature type="domain" description="SGNH hydrolase-type esterase" evidence="2">
    <location>
        <begin position="56"/>
        <end position="216"/>
    </location>
</feature>
<gene>
    <name evidence="3" type="ORF">RO21_03790</name>
</gene>
<accession>A0A0J5P7U9</accession>
<protein>
    <submittedName>
        <fullName evidence="3">Sialate O-acetylesterase</fullName>
    </submittedName>
</protein>
<dbReference type="Proteomes" id="UP000036270">
    <property type="component" value="Unassembled WGS sequence"/>
</dbReference>
<dbReference type="PATRIC" id="fig|67855.3.peg.615"/>
<dbReference type="Gene3D" id="3.40.50.1110">
    <property type="entry name" value="SGNH hydrolase"/>
    <property type="match status" value="1"/>
</dbReference>
<dbReference type="RefSeq" id="WP_047976467.1">
    <property type="nucleotide sequence ID" value="NZ_JWIZ01000022.1"/>
</dbReference>
<keyword evidence="1" id="KW-0732">Signal</keyword>